<dbReference type="Pfam" id="PF23500">
    <property type="entry name" value="DUF7133"/>
    <property type="match status" value="1"/>
</dbReference>
<dbReference type="InterPro" id="IPR036909">
    <property type="entry name" value="Cyt_c-like_dom_sf"/>
</dbReference>
<dbReference type="InterPro" id="IPR029062">
    <property type="entry name" value="Class_I_gatase-like"/>
</dbReference>
<dbReference type="Proteomes" id="UP001152797">
    <property type="component" value="Unassembled WGS sequence"/>
</dbReference>
<evidence type="ECO:0000256" key="11">
    <source>
        <dbReference type="SAM" id="Phobius"/>
    </source>
</evidence>
<evidence type="ECO:0000256" key="1">
    <source>
        <dbReference type="ARBA" id="ARBA00022448"/>
    </source>
</evidence>
<feature type="region of interest" description="Disordered" evidence="10">
    <location>
        <begin position="1431"/>
        <end position="1471"/>
    </location>
</feature>
<accession>A0A9P1BEM1</accession>
<dbReference type="NCBIfam" id="TIGR02603">
    <property type="entry name" value="CxxCH_TIGR02603"/>
    <property type="match status" value="1"/>
</dbReference>
<dbReference type="PANTHER" id="PTHR33546:SF1">
    <property type="entry name" value="LARGE, MULTIFUNCTIONAL SECRETED PROTEIN"/>
    <property type="match status" value="1"/>
</dbReference>
<feature type="signal peptide" evidence="12">
    <location>
        <begin position="1"/>
        <end position="22"/>
    </location>
</feature>
<dbReference type="Gene3D" id="2.60.120.260">
    <property type="entry name" value="Galactose-binding domain-like"/>
    <property type="match status" value="1"/>
</dbReference>
<dbReference type="SUPFAM" id="SSF49503">
    <property type="entry name" value="Cupredoxins"/>
    <property type="match status" value="1"/>
</dbReference>
<keyword evidence="3 9" id="KW-0479">Metal-binding</keyword>
<keyword evidence="12" id="KW-0732">Signal</keyword>
<evidence type="ECO:0000256" key="2">
    <source>
        <dbReference type="ARBA" id="ARBA00022617"/>
    </source>
</evidence>
<dbReference type="PROSITE" id="PS51007">
    <property type="entry name" value="CYTC"/>
    <property type="match status" value="1"/>
</dbReference>
<dbReference type="SUPFAM" id="SSF52317">
    <property type="entry name" value="Class I glutamine amidotransferase-like"/>
    <property type="match status" value="1"/>
</dbReference>
<dbReference type="Gene3D" id="1.25.10.10">
    <property type="entry name" value="Leucine-rich Repeat Variant"/>
    <property type="match status" value="1"/>
</dbReference>
<dbReference type="Pfam" id="PF14067">
    <property type="entry name" value="LssY_C"/>
    <property type="match status" value="1"/>
</dbReference>
<evidence type="ECO:0000256" key="5">
    <source>
        <dbReference type="ARBA" id="ARBA00022982"/>
    </source>
</evidence>
<dbReference type="Gene3D" id="2.60.40.420">
    <property type="entry name" value="Cupredoxins - blue copper proteins"/>
    <property type="match status" value="1"/>
</dbReference>
<dbReference type="SUPFAM" id="SSF48371">
    <property type="entry name" value="ARM repeat"/>
    <property type="match status" value="2"/>
</dbReference>
<evidence type="ECO:0000256" key="9">
    <source>
        <dbReference type="PROSITE-ProRule" id="PRU00433"/>
    </source>
</evidence>
<evidence type="ECO:0000313" key="14">
    <source>
        <dbReference type="EMBL" id="CAI3971957.1"/>
    </source>
</evidence>
<dbReference type="InterPro" id="IPR011042">
    <property type="entry name" value="6-blade_b-propeller_TolB-like"/>
</dbReference>
<sequence length="2236" mass="247849">MLRQSLAVIVAYVLCGFGVASGADQPWVTYKGGEGPGAGKHVVLVSGDEEYRSEEGLPQLGKILAARHGFDCTVVFPIDPDTGEINPNRGDNIPGIEALDDADLMIILTRFRHLPDEQMKHVDAYLRAGKPVIGMRTATHGFNTKDPDWAHYSNGYGGEKKEWKGGFGRLVLGEMWISHHGHHKKESTRGIIVEGEEDNPIVRGIEPGAIWGDTDVYGVRLPLPGDSQPIVLGQVLTGMNPDDPPVKGANNDPMMPVAWTKSYQLPGGEKGQAFNTTMGAATDLEAEGTRQMLVNAVYWILGMEDQIPASGTDVALVGDYDPSDYGFNGFKKGVKPSEHAFDTTNVKAASGGAAKASFSLNKGDHISIIGNTLGERMQHDGWLETFLQHRFPEHELVLRNMAFSADELTVRQRSDGFGSPDEWLGKNETDVVFAFWGFNESFAGADGLEKFKQDLAEFIKHTREQKYNGESAPRIVLFTPIAFENLNTPNLPDGSEANKNIALYAQAMREVANEHDVTLVDLLPISEQLLEESDAPLTINGIHLNEEGNRLIGQAIDEALFGEAPAVEDSARLEAIRQAVLDKNFYWYHRYRATDGYSSFGGRSYLKFVDDQTNREVMLRELAIIVQLADNRDPVIWAAAQGEEIDIDLDKTEDFIPVKTNKPGEGPNGEHIYLGGEEAIEKMTVADGMQVNLFASEEMFPELINPVQMAFDTEGQLWVATWPSYPHWKPKTEMNDRLLILKDTDGDGKADRCDTFADGLHNPTGFEFWNGGVLVAMAPDLLFLKDTNGDGKADLRKRVLHGLDSADTHHTANSFTFDPGGSLYFQEGVFHRTQVETPYGPLRNRDACVWRFNPRTYNLQRYASYGFANPHGHVFDGWGEDIIHDGTGAQAYPGAAISGHLEFPDKHPGAPQVYRQRTRPCPATEILSSKHFPKENQGNLLVGNVIGFQGILQYKLDESQACLTGEEVEPIVFSSDPNFRPADIEVGSDGALYFTDWQNPVIGHMQHNLRDPSRDQTHGRVYRVTCKDRPLTKVAKIAGEPIPALLELLKDSDNRVRYRTRIELSGRDTDEVIAAVNEWVASLGDDPANEHHLLEALWVQQHHNVVNESLLLRLLSAEDFRARAAATRVLCDWRDRVPSSLELLRTLAADENPRVRLEAVRAASFFTAPETVEVAIIADEQPSDQFLRYVQRETMRTLEPIFQRALDSNQPIAMTTEAGKRYLVEKLTLDQLLARERTPIEYRELLHRPGVQVDLRKEALAGLAAAENRDELSMLLELIHELDEQDDVDQTVVVDLVHLLAMRPTDELARSRDEMQRLATNAQNRVLREIAFATMIEVDGSIDEAWNLAIQSVPGVYDLVNATPWVSNPALRAQLYPKLEPLLEKLPGLLSAVSNVGDGPMGRFVRIELPRDGTLTLAEVEVYSDDQNIARKGRASQKNTSNGGEASRAIDGRTDGSYGSGTQTHTKENTSNPWWQVDLGEEYPIDRVVVFNRTEGSLGERIEGFTLRVLDQRRDEVYRQEGIAAPKVKAELELEGGGSASRVRRAAMAAMTHVRGQETATFHTLASFILDQVNSRSESGGFSADALAAVRAIQRIDPQYWGAEHAEPLLAVMIEQVRNTPAEDRTSAATLDVMELADNLASLLPVEQARSVRSELRDLGVRVIRIGTLPERMSYDKEMIAVAAGKPVEFVFQNDDLMPHNLVITQPGALEEVGMLAESTAQDPGALARQYIPPSDKLLLTSQLLHAGQTQKLSFTAPSEPGVYPYVCTYPGHWRRMYGALYVVADLDAYLASPEEYLEANPLPIKDELLKDHRPRTEWKFDDLAAVVGGLSEGRSAGNAQQMFKAANCVSCHRLNETGQEIGPDLSKLDAKYQPLDILRELLEPSAKINENYQTWTFITDAGEVVTGLVLEETATTVKVIENPLSKADPVVLDKSEIDEREKSNVSIMPKGLLDKLNQDEILDLIAYIAANTQGTTMAASNAEDFAGEEDKTEPVAAVHNNRGERFSKFVLIFLLAWLALAYLLLPMAWKEYAHHRPSFDNNPRITHTGDHHPGDPLNVAFVGTQAQLEQAMQAAKWYPAAALGLRSDLKIAADSVLSRPDDEAPVSSLYLFGRKEDLAFEQPVGDNPRHRHHVRLWKTPKQSADGSPQWIGSAVYDERVGLSRTTGQITHVTAPDVDTERDYLFACLEKTGDITDHYVIPDFHKKLEGRNGGGDLWRTDGSLYVGVFGAGDTPK</sequence>
<keyword evidence="7" id="KW-0186">Copper</keyword>
<dbReference type="InterPro" id="IPR013428">
    <property type="entry name" value="Membrane-bound_put_N"/>
</dbReference>
<dbReference type="Pfam" id="PF06283">
    <property type="entry name" value="ThuA"/>
    <property type="match status" value="1"/>
</dbReference>
<evidence type="ECO:0000313" key="16">
    <source>
        <dbReference type="EMBL" id="CAL4759269.1"/>
    </source>
</evidence>
<evidence type="ECO:0000256" key="8">
    <source>
        <dbReference type="ARBA" id="ARBA00023157"/>
    </source>
</evidence>
<dbReference type="InterPro" id="IPR008979">
    <property type="entry name" value="Galactose-bd-like_sf"/>
</dbReference>
<dbReference type="Gene3D" id="1.10.760.10">
    <property type="entry name" value="Cytochrome c-like domain"/>
    <property type="match status" value="1"/>
</dbReference>
<dbReference type="Pfam" id="PF00034">
    <property type="entry name" value="Cytochrom_C"/>
    <property type="match status" value="1"/>
</dbReference>
<keyword evidence="1" id="KW-0813">Transport</keyword>
<protein>
    <submittedName>
        <fullName evidence="16">Auracyanin-A</fullName>
    </submittedName>
</protein>
<dbReference type="InterPro" id="IPR036514">
    <property type="entry name" value="SGNH_hydro_sf"/>
</dbReference>
<dbReference type="InterPro" id="IPR008972">
    <property type="entry name" value="Cupredoxin"/>
</dbReference>
<feature type="domain" description="Cytochrome c" evidence="13">
    <location>
        <begin position="1835"/>
        <end position="1973"/>
    </location>
</feature>
<keyword evidence="5" id="KW-0249">Electron transport</keyword>
<dbReference type="SUPFAM" id="SSF52266">
    <property type="entry name" value="SGNH hydrolase"/>
    <property type="match status" value="1"/>
</dbReference>
<feature type="compositionally biased region" description="Polar residues" evidence="10">
    <location>
        <begin position="1460"/>
        <end position="1471"/>
    </location>
</feature>
<dbReference type="Gene3D" id="3.40.50.1110">
    <property type="entry name" value="SGNH hydrolase"/>
    <property type="match status" value="1"/>
</dbReference>
<dbReference type="PANTHER" id="PTHR33546">
    <property type="entry name" value="LARGE, MULTIFUNCTIONAL SECRETED PROTEIN-RELATED"/>
    <property type="match status" value="1"/>
</dbReference>
<evidence type="ECO:0000313" key="17">
    <source>
        <dbReference type="Proteomes" id="UP001152797"/>
    </source>
</evidence>
<dbReference type="SMART" id="SM00607">
    <property type="entry name" value="FTP"/>
    <property type="match status" value="1"/>
</dbReference>
<evidence type="ECO:0000259" key="13">
    <source>
        <dbReference type="PROSITE" id="PS51007"/>
    </source>
</evidence>
<dbReference type="InterPro" id="IPR016024">
    <property type="entry name" value="ARM-type_fold"/>
</dbReference>
<dbReference type="InterPro" id="IPR011989">
    <property type="entry name" value="ARM-like"/>
</dbReference>
<evidence type="ECO:0000256" key="10">
    <source>
        <dbReference type="SAM" id="MobiDB-lite"/>
    </source>
</evidence>
<dbReference type="InterPro" id="IPR000923">
    <property type="entry name" value="BlueCu_1"/>
</dbReference>
<feature type="transmembrane region" description="Helical" evidence="11">
    <location>
        <begin position="2010"/>
        <end position="2030"/>
    </location>
</feature>
<keyword evidence="17" id="KW-1185">Reference proteome</keyword>
<evidence type="ECO:0000256" key="4">
    <source>
        <dbReference type="ARBA" id="ARBA00022837"/>
    </source>
</evidence>
<dbReference type="Pfam" id="PF13472">
    <property type="entry name" value="Lipase_GDSL_2"/>
    <property type="match status" value="1"/>
</dbReference>
<dbReference type="OrthoDB" id="547680at2759"/>
<dbReference type="InterPro" id="IPR055557">
    <property type="entry name" value="DUF7133"/>
</dbReference>
<dbReference type="InterPro" id="IPR013427">
    <property type="entry name" value="Haem-bd_dom_put"/>
</dbReference>
<evidence type="ECO:0000256" key="7">
    <source>
        <dbReference type="ARBA" id="ARBA00023008"/>
    </source>
</evidence>
<dbReference type="EMBL" id="CAMXCT030000001">
    <property type="protein sequence ID" value="CAL4759269.1"/>
    <property type="molecule type" value="Genomic_DNA"/>
</dbReference>
<dbReference type="Pfam" id="PF00127">
    <property type="entry name" value="Copper-bind"/>
    <property type="match status" value="1"/>
</dbReference>
<comment type="caution">
    <text evidence="14">The sequence shown here is derived from an EMBL/GenBank/DDBJ whole genome shotgun (WGS) entry which is preliminary data.</text>
</comment>
<dbReference type="NCBIfam" id="TIGR02604">
    <property type="entry name" value="Piru_Ver_Nterm"/>
    <property type="match status" value="1"/>
</dbReference>
<dbReference type="EMBL" id="CAMXCT010000001">
    <property type="protein sequence ID" value="CAI3971957.1"/>
    <property type="molecule type" value="Genomic_DNA"/>
</dbReference>
<keyword evidence="11" id="KW-0812">Transmembrane</keyword>
<gene>
    <name evidence="14" type="ORF">C1SCF055_LOCUS547</name>
</gene>
<keyword evidence="11" id="KW-0472">Membrane</keyword>
<dbReference type="Pfam" id="PF13646">
    <property type="entry name" value="HEAT_2"/>
    <property type="match status" value="1"/>
</dbReference>
<feature type="chain" id="PRO_5043269396" evidence="12">
    <location>
        <begin position="23"/>
        <end position="2236"/>
    </location>
</feature>
<dbReference type="GO" id="GO:0009055">
    <property type="term" value="F:electron transfer activity"/>
    <property type="evidence" value="ECO:0007669"/>
    <property type="project" value="InterPro"/>
</dbReference>
<dbReference type="InterPro" id="IPR028871">
    <property type="entry name" value="BlueCu_1_BS"/>
</dbReference>
<evidence type="ECO:0000256" key="6">
    <source>
        <dbReference type="ARBA" id="ARBA00023004"/>
    </source>
</evidence>
<reference evidence="14" key="1">
    <citation type="submission" date="2022-10" db="EMBL/GenBank/DDBJ databases">
        <authorList>
            <person name="Chen Y."/>
            <person name="Dougan E. K."/>
            <person name="Chan C."/>
            <person name="Rhodes N."/>
            <person name="Thang M."/>
        </authorList>
    </citation>
    <scope>NUCLEOTIDE SEQUENCE</scope>
</reference>
<name>A0A9P1BEM1_9DINO</name>
<keyword evidence="6 9" id="KW-0408">Iron</keyword>
<evidence type="ECO:0000256" key="3">
    <source>
        <dbReference type="ARBA" id="ARBA00022723"/>
    </source>
</evidence>
<dbReference type="InterPro" id="IPR029010">
    <property type="entry name" value="ThuA-like"/>
</dbReference>
<evidence type="ECO:0000313" key="15">
    <source>
        <dbReference type="EMBL" id="CAL1125332.1"/>
    </source>
</evidence>
<dbReference type="InterPro" id="IPR013830">
    <property type="entry name" value="SGNH_hydro"/>
</dbReference>
<dbReference type="Gene3D" id="3.40.50.880">
    <property type="match status" value="1"/>
</dbReference>
<dbReference type="Pfam" id="PF22633">
    <property type="entry name" value="F5_F8_type_C_2"/>
    <property type="match status" value="1"/>
</dbReference>
<keyword evidence="4" id="KW-0106">Calcium</keyword>
<dbReference type="EMBL" id="CAMXCT020000001">
    <property type="protein sequence ID" value="CAL1125332.1"/>
    <property type="molecule type" value="Genomic_DNA"/>
</dbReference>
<dbReference type="GO" id="GO:0020037">
    <property type="term" value="F:heme binding"/>
    <property type="evidence" value="ECO:0007669"/>
    <property type="project" value="InterPro"/>
</dbReference>
<organism evidence="14">
    <name type="scientific">Cladocopium goreaui</name>
    <dbReference type="NCBI Taxonomy" id="2562237"/>
    <lineage>
        <taxon>Eukaryota</taxon>
        <taxon>Sar</taxon>
        <taxon>Alveolata</taxon>
        <taxon>Dinophyceae</taxon>
        <taxon>Suessiales</taxon>
        <taxon>Symbiodiniaceae</taxon>
        <taxon>Cladocopium</taxon>
    </lineage>
</organism>
<keyword evidence="8" id="KW-1015">Disulfide bond</keyword>
<keyword evidence="11" id="KW-1133">Transmembrane helix</keyword>
<reference evidence="15" key="2">
    <citation type="submission" date="2024-04" db="EMBL/GenBank/DDBJ databases">
        <authorList>
            <person name="Chen Y."/>
            <person name="Shah S."/>
            <person name="Dougan E. K."/>
            <person name="Thang M."/>
            <person name="Chan C."/>
        </authorList>
    </citation>
    <scope>NUCLEOTIDE SEQUENCE [LARGE SCALE GENOMIC DNA]</scope>
</reference>
<dbReference type="CDD" id="cd04233">
    <property type="entry name" value="Auracyanin"/>
    <property type="match status" value="1"/>
</dbReference>
<dbReference type="SUPFAM" id="SSF46626">
    <property type="entry name" value="Cytochrome c"/>
    <property type="match status" value="1"/>
</dbReference>
<dbReference type="InterPro" id="IPR006585">
    <property type="entry name" value="FTP1"/>
</dbReference>
<dbReference type="SUPFAM" id="SSF63829">
    <property type="entry name" value="Calcium-dependent phosphotriesterase"/>
    <property type="match status" value="1"/>
</dbReference>
<dbReference type="GO" id="GO:0005507">
    <property type="term" value="F:copper ion binding"/>
    <property type="evidence" value="ECO:0007669"/>
    <property type="project" value="InterPro"/>
</dbReference>
<dbReference type="InterPro" id="IPR025902">
    <property type="entry name" value="LssY-like-C_dom"/>
</dbReference>
<proteinExistence type="predicted"/>
<dbReference type="Gene3D" id="2.120.10.30">
    <property type="entry name" value="TolB, C-terminal domain"/>
    <property type="match status" value="1"/>
</dbReference>
<keyword evidence="2 9" id="KW-0349">Heme</keyword>
<dbReference type="SUPFAM" id="SSF49785">
    <property type="entry name" value="Galactose-binding domain-like"/>
    <property type="match status" value="1"/>
</dbReference>
<dbReference type="CDD" id="cd01834">
    <property type="entry name" value="SGNH_hydrolase_like_2"/>
    <property type="match status" value="1"/>
</dbReference>
<dbReference type="InterPro" id="IPR009056">
    <property type="entry name" value="Cyt_c-like_dom"/>
</dbReference>
<dbReference type="PROSITE" id="PS00196">
    <property type="entry name" value="COPPER_BLUE"/>
    <property type="match status" value="1"/>
</dbReference>
<evidence type="ECO:0000256" key="12">
    <source>
        <dbReference type="SAM" id="SignalP"/>
    </source>
</evidence>